<organism evidence="2 4">
    <name type="scientific">Verticillium longisporum</name>
    <name type="common">Verticillium dahliae var. longisporum</name>
    <dbReference type="NCBI Taxonomy" id="100787"/>
    <lineage>
        <taxon>Eukaryota</taxon>
        <taxon>Fungi</taxon>
        <taxon>Dikarya</taxon>
        <taxon>Ascomycota</taxon>
        <taxon>Pezizomycotina</taxon>
        <taxon>Sordariomycetes</taxon>
        <taxon>Hypocreomycetidae</taxon>
        <taxon>Glomerellales</taxon>
        <taxon>Plectosphaerellaceae</taxon>
        <taxon>Verticillium</taxon>
    </lineage>
</organism>
<dbReference type="EMBL" id="CVQI01019113">
    <property type="protein sequence ID" value="CRK26310.1"/>
    <property type="molecule type" value="Genomic_DNA"/>
</dbReference>
<gene>
    <name evidence="1" type="ORF">BN1708_002771</name>
    <name evidence="2" type="ORF">BN1723_013814</name>
</gene>
<evidence type="ECO:0000313" key="4">
    <source>
        <dbReference type="Proteomes" id="UP000045706"/>
    </source>
</evidence>
<dbReference type="Proteomes" id="UP000044602">
    <property type="component" value="Unassembled WGS sequence"/>
</dbReference>
<sequence length="107" mass="11608">MDISGMDNESLELVVQFLRHDISNMDQDDPLRAPQARELQALDAVLADRQYAQRLVDTGVAVVGQFEEPIAQELLAVDCAEHANASVAEAGHPKAPVLLKDATAEDD</sequence>
<dbReference type="AlphaFoldDB" id="A0A0G4LXL8"/>
<name>A0A0G4LXL8_VERLO</name>
<proteinExistence type="predicted"/>
<accession>A0A0G4LXL8</accession>
<evidence type="ECO:0000313" key="1">
    <source>
        <dbReference type="EMBL" id="CRK15546.1"/>
    </source>
</evidence>
<evidence type="ECO:0000313" key="3">
    <source>
        <dbReference type="Proteomes" id="UP000044602"/>
    </source>
</evidence>
<protein>
    <submittedName>
        <fullName evidence="2">Uncharacterized protein</fullName>
    </submittedName>
</protein>
<keyword evidence="3" id="KW-1185">Reference proteome</keyword>
<dbReference type="Proteomes" id="UP000045706">
    <property type="component" value="Unassembled WGS sequence"/>
</dbReference>
<evidence type="ECO:0000313" key="2">
    <source>
        <dbReference type="EMBL" id="CRK26310.1"/>
    </source>
</evidence>
<reference evidence="3 4" key="1">
    <citation type="submission" date="2015-05" db="EMBL/GenBank/DDBJ databases">
        <authorList>
            <person name="Fogelqvist Johan"/>
        </authorList>
    </citation>
    <scope>NUCLEOTIDE SEQUENCE [LARGE SCALE GENOMIC DNA]</scope>
    <source>
        <strain evidence="1">VL1</strain>
        <strain evidence="2">VL2</strain>
    </source>
</reference>
<dbReference type="EMBL" id="CVQH01006668">
    <property type="protein sequence ID" value="CRK15546.1"/>
    <property type="molecule type" value="Genomic_DNA"/>
</dbReference>